<gene>
    <name evidence="2" type="ORF">E2C01_028852</name>
</gene>
<feature type="compositionally biased region" description="Polar residues" evidence="1">
    <location>
        <begin position="11"/>
        <end position="28"/>
    </location>
</feature>
<accession>A0A5B7ELJ6</accession>
<protein>
    <submittedName>
        <fullName evidence="2">Uncharacterized protein</fullName>
    </submittedName>
</protein>
<feature type="region of interest" description="Disordered" evidence="1">
    <location>
        <begin position="1"/>
        <end position="109"/>
    </location>
</feature>
<evidence type="ECO:0000256" key="1">
    <source>
        <dbReference type="SAM" id="MobiDB-lite"/>
    </source>
</evidence>
<organism evidence="2 3">
    <name type="scientific">Portunus trituberculatus</name>
    <name type="common">Swimming crab</name>
    <name type="synonym">Neptunus trituberculatus</name>
    <dbReference type="NCBI Taxonomy" id="210409"/>
    <lineage>
        <taxon>Eukaryota</taxon>
        <taxon>Metazoa</taxon>
        <taxon>Ecdysozoa</taxon>
        <taxon>Arthropoda</taxon>
        <taxon>Crustacea</taxon>
        <taxon>Multicrustacea</taxon>
        <taxon>Malacostraca</taxon>
        <taxon>Eumalacostraca</taxon>
        <taxon>Eucarida</taxon>
        <taxon>Decapoda</taxon>
        <taxon>Pleocyemata</taxon>
        <taxon>Brachyura</taxon>
        <taxon>Eubrachyura</taxon>
        <taxon>Portunoidea</taxon>
        <taxon>Portunidae</taxon>
        <taxon>Portuninae</taxon>
        <taxon>Portunus</taxon>
    </lineage>
</organism>
<evidence type="ECO:0000313" key="3">
    <source>
        <dbReference type="Proteomes" id="UP000324222"/>
    </source>
</evidence>
<feature type="compositionally biased region" description="Basic and acidic residues" evidence="1">
    <location>
        <begin position="36"/>
        <end position="45"/>
    </location>
</feature>
<keyword evidence="3" id="KW-1185">Reference proteome</keyword>
<dbReference type="EMBL" id="VSRR010003274">
    <property type="protein sequence ID" value="MPC35430.1"/>
    <property type="molecule type" value="Genomic_DNA"/>
</dbReference>
<dbReference type="Proteomes" id="UP000324222">
    <property type="component" value="Unassembled WGS sequence"/>
</dbReference>
<evidence type="ECO:0000313" key="2">
    <source>
        <dbReference type="EMBL" id="MPC35430.1"/>
    </source>
</evidence>
<name>A0A5B7ELJ6_PORTR</name>
<comment type="caution">
    <text evidence="2">The sequence shown here is derived from an EMBL/GenBank/DDBJ whole genome shotgun (WGS) entry which is preliminary data.</text>
</comment>
<feature type="compositionally biased region" description="Pro residues" evidence="1">
    <location>
        <begin position="100"/>
        <end position="109"/>
    </location>
</feature>
<reference evidence="2 3" key="1">
    <citation type="submission" date="2019-05" db="EMBL/GenBank/DDBJ databases">
        <title>Another draft genome of Portunus trituberculatus and its Hox gene families provides insights of decapod evolution.</title>
        <authorList>
            <person name="Jeong J.-H."/>
            <person name="Song I."/>
            <person name="Kim S."/>
            <person name="Choi T."/>
            <person name="Kim D."/>
            <person name="Ryu S."/>
            <person name="Kim W."/>
        </authorList>
    </citation>
    <scope>NUCLEOTIDE SEQUENCE [LARGE SCALE GENOMIC DNA]</scope>
    <source>
        <tissue evidence="2">Muscle</tissue>
    </source>
</reference>
<proteinExistence type="predicted"/>
<sequence length="109" mass="11345">MVEVSLAPLTPITSGGKHSTASRPQSPLSLAGRVVKMKDAKHDPLRAGGAGGAACRRGRRPGHNGRHRQQIDGQRPVTRPHWLADPSTPGPLVPSVSSVPSPPPPPPPT</sequence>
<feature type="compositionally biased region" description="Basic residues" evidence="1">
    <location>
        <begin position="56"/>
        <end position="68"/>
    </location>
</feature>
<dbReference type="AlphaFoldDB" id="A0A5B7ELJ6"/>